<reference evidence="2 3" key="1">
    <citation type="submission" date="2022-04" db="EMBL/GenBank/DDBJ databases">
        <title>Pseudomonas knackmussii B09-2.</title>
        <authorList>
            <person name="Deng Y."/>
        </authorList>
    </citation>
    <scope>NUCLEOTIDE SEQUENCE [LARGE SCALE GENOMIC DNA]</scope>
    <source>
        <strain evidence="2 3">B09-2</strain>
    </source>
</reference>
<keyword evidence="1" id="KW-1133">Transmembrane helix</keyword>
<dbReference type="Proteomes" id="UP000831189">
    <property type="component" value="Chromosome"/>
</dbReference>
<organism evidence="2 3">
    <name type="scientific">Pseudomonas knackmussii</name>
    <dbReference type="NCBI Taxonomy" id="65741"/>
    <lineage>
        <taxon>Bacteria</taxon>
        <taxon>Pseudomonadati</taxon>
        <taxon>Pseudomonadota</taxon>
        <taxon>Gammaproteobacteria</taxon>
        <taxon>Pseudomonadales</taxon>
        <taxon>Pseudomonadaceae</taxon>
        <taxon>Pseudomonas</taxon>
    </lineage>
</organism>
<name>A0ABY4KQ84_9PSED</name>
<feature type="transmembrane region" description="Helical" evidence="1">
    <location>
        <begin position="34"/>
        <end position="56"/>
    </location>
</feature>
<proteinExistence type="predicted"/>
<sequence>MRDSFGNIRAEREQPYRTVTVSQSNRFSGLWKQIAIGVVVGHFSLALIGAVVWLIATQLLLGALPIAAPWSTGSN</sequence>
<protein>
    <submittedName>
        <fullName evidence="2">Uncharacterized protein</fullName>
    </submittedName>
</protein>
<dbReference type="EMBL" id="CP096208">
    <property type="protein sequence ID" value="UPQ81913.1"/>
    <property type="molecule type" value="Genomic_DNA"/>
</dbReference>
<evidence type="ECO:0000256" key="1">
    <source>
        <dbReference type="SAM" id="Phobius"/>
    </source>
</evidence>
<evidence type="ECO:0000313" key="3">
    <source>
        <dbReference type="Proteomes" id="UP000831189"/>
    </source>
</evidence>
<evidence type="ECO:0000313" key="2">
    <source>
        <dbReference type="EMBL" id="UPQ81913.1"/>
    </source>
</evidence>
<keyword evidence="3" id="KW-1185">Reference proteome</keyword>
<keyword evidence="1" id="KW-0472">Membrane</keyword>
<keyword evidence="1" id="KW-0812">Transmembrane</keyword>
<accession>A0ABY4KQ84</accession>
<gene>
    <name evidence="2" type="ORF">M0M42_16080</name>
</gene>